<keyword evidence="2" id="KW-1185">Reference proteome</keyword>
<organism evidence="1 2">
    <name type="scientific">Dyadobacter jiangsuensis</name>
    <dbReference type="NCBI Taxonomy" id="1591085"/>
    <lineage>
        <taxon>Bacteria</taxon>
        <taxon>Pseudomonadati</taxon>
        <taxon>Bacteroidota</taxon>
        <taxon>Cytophagia</taxon>
        <taxon>Cytophagales</taxon>
        <taxon>Spirosomataceae</taxon>
        <taxon>Dyadobacter</taxon>
    </lineage>
</organism>
<dbReference type="OrthoDB" id="965992at2"/>
<reference evidence="1 2" key="1">
    <citation type="submission" date="2018-03" db="EMBL/GenBank/DDBJ databases">
        <title>Genomic Encyclopedia of Archaeal and Bacterial Type Strains, Phase II (KMG-II): from individual species to whole genera.</title>
        <authorList>
            <person name="Goeker M."/>
        </authorList>
    </citation>
    <scope>NUCLEOTIDE SEQUENCE [LARGE SCALE GENOMIC DNA]</scope>
    <source>
        <strain evidence="1 2">DSM 29057</strain>
    </source>
</reference>
<accession>A0A2P8GC50</accession>
<name>A0A2P8GC50_9BACT</name>
<dbReference type="EMBL" id="PYAS01000003">
    <property type="protein sequence ID" value="PSL31549.1"/>
    <property type="molecule type" value="Genomic_DNA"/>
</dbReference>
<evidence type="ECO:0000313" key="2">
    <source>
        <dbReference type="Proteomes" id="UP000241964"/>
    </source>
</evidence>
<evidence type="ECO:0000313" key="1">
    <source>
        <dbReference type="EMBL" id="PSL31549.1"/>
    </source>
</evidence>
<proteinExistence type="predicted"/>
<dbReference type="Proteomes" id="UP000241964">
    <property type="component" value="Unassembled WGS sequence"/>
</dbReference>
<sequence length="160" mass="17848">MQRLLLPLLLLVLGACDKGHLIDDDAARLRGEYSVQSYVVNHDTLFSAGRINKIDVTDFKVNVSRKSADSLSIWYSWIRKSKPNAVLIRQLRLSGKDDQYQLARSSAPPLFYEGTISRGVYTEHTSLAGLGFILLPDNYPLEGTSEPGGGRVEIVARREE</sequence>
<comment type="caution">
    <text evidence="1">The sequence shown here is derived from an EMBL/GenBank/DDBJ whole genome shotgun (WGS) entry which is preliminary data.</text>
</comment>
<dbReference type="AlphaFoldDB" id="A0A2P8GC50"/>
<protein>
    <submittedName>
        <fullName evidence="1">Uncharacterized protein</fullName>
    </submittedName>
</protein>
<gene>
    <name evidence="1" type="ORF">CLV60_103415</name>
</gene>
<dbReference type="PROSITE" id="PS51257">
    <property type="entry name" value="PROKAR_LIPOPROTEIN"/>
    <property type="match status" value="1"/>
</dbReference>
<dbReference type="RefSeq" id="WP_106594869.1">
    <property type="nucleotide sequence ID" value="NZ_PYAS01000003.1"/>
</dbReference>